<dbReference type="FunFam" id="3.30.70.330:FF:000362">
    <property type="entry name" value="GBP2p Poly(A+) RNA-binding protein"/>
    <property type="match status" value="1"/>
</dbReference>
<name>A0A5B0Q6H1_PUCGR</name>
<feature type="domain" description="RRM" evidence="4">
    <location>
        <begin position="469"/>
        <end position="545"/>
    </location>
</feature>
<dbReference type="InterPro" id="IPR012677">
    <property type="entry name" value="Nucleotide-bd_a/b_plait_sf"/>
</dbReference>
<dbReference type="Proteomes" id="UP000324748">
    <property type="component" value="Unassembled WGS sequence"/>
</dbReference>
<feature type="domain" description="RRM" evidence="4">
    <location>
        <begin position="317"/>
        <end position="394"/>
    </location>
</feature>
<feature type="compositionally biased region" description="Low complexity" evidence="3">
    <location>
        <begin position="149"/>
        <end position="159"/>
    </location>
</feature>
<evidence type="ECO:0000256" key="2">
    <source>
        <dbReference type="PROSITE-ProRule" id="PRU00176"/>
    </source>
</evidence>
<comment type="caution">
    <text evidence="5">The sequence shown here is derived from an EMBL/GenBank/DDBJ whole genome shotgun (WGS) entry which is preliminary data.</text>
</comment>
<keyword evidence="6" id="KW-1185">Reference proteome</keyword>
<keyword evidence="1 2" id="KW-0694">RNA-binding</keyword>
<dbReference type="GO" id="GO:0005634">
    <property type="term" value="C:nucleus"/>
    <property type="evidence" value="ECO:0007669"/>
    <property type="project" value="TreeGrafter"/>
</dbReference>
<feature type="compositionally biased region" description="Basic and acidic residues" evidence="3">
    <location>
        <begin position="162"/>
        <end position="171"/>
    </location>
</feature>
<gene>
    <name evidence="5" type="ORF">PGT21_022052</name>
</gene>
<dbReference type="PANTHER" id="PTHR23003:SF3">
    <property type="entry name" value="FI21236P1-RELATED"/>
    <property type="match status" value="1"/>
</dbReference>
<sequence length="556" mass="60826">MPERAEKVSIILAGVRGASRLSPKPPPTLRGKPREPQTIRSPPSTSPPNPQYLIRMFPERNFAGHSNGFGMAHKDSERWGNDVRRREDENFRNFPSRRPRRSLSRSRSPRRMRRSKSRSRSPRPDRRSSPGRYRHDRDRDDVSPKYAYSNGRPGGFSSRGRGHFEDSGRRATGREMAALEASKRSVKENRVYVGNLAFSVKWSDLKDFMREVGNVVFAEVMVLANGMSKGCGVVEFSTRQEAERAVKELNDTPLFGRQVFVREDREEEARYGSLAVSGGNGGRGPLPSGFSSRGTGSVGRGFSGGRSSFSEGGQSCKQLSISGLPFNVGWQDLKDMFRSAGSIIRADVYFDADGSPTGNGTVIFETSRDAQNAISMFNGFEYEGRTMEVREDRSAGANSGFRGGFRGSSRGGRGSVRGGFGSSGPGGRDTTNLYGDYSGQDGSPGSPPGHTGAPRGLIGGPPLSIEPNQQIFVKNLPWSTSNDDLVELFQTTGKVQNAEVLFEGGRSKGVGVVQFETVQEAETAIAKFQNYSYGGRPLSLEFNGRWRDFSFAGPGN</sequence>
<reference evidence="5 6" key="1">
    <citation type="submission" date="2019-05" db="EMBL/GenBank/DDBJ databases">
        <title>Emergence of the Ug99 lineage of the wheat stem rust pathogen through somatic hybridization.</title>
        <authorList>
            <person name="Li F."/>
            <person name="Upadhyaya N.M."/>
            <person name="Sperschneider J."/>
            <person name="Matny O."/>
            <person name="Nguyen-Phuc H."/>
            <person name="Mago R."/>
            <person name="Raley C."/>
            <person name="Miller M.E."/>
            <person name="Silverstein K.A.T."/>
            <person name="Henningsen E."/>
            <person name="Hirsch C.D."/>
            <person name="Visser B."/>
            <person name="Pretorius Z.A."/>
            <person name="Steffenson B.J."/>
            <person name="Schwessinger B."/>
            <person name="Dodds P.N."/>
            <person name="Figueroa M."/>
        </authorList>
    </citation>
    <scope>NUCLEOTIDE SEQUENCE [LARGE SCALE GENOMIC DNA]</scope>
    <source>
        <strain evidence="5">21-0</strain>
    </source>
</reference>
<feature type="compositionally biased region" description="Low complexity" evidence="3">
    <location>
        <begin position="434"/>
        <end position="444"/>
    </location>
</feature>
<dbReference type="SMART" id="SM00360">
    <property type="entry name" value="RRM"/>
    <property type="match status" value="3"/>
</dbReference>
<dbReference type="EMBL" id="VSWC01000028">
    <property type="protein sequence ID" value="KAA1108697.1"/>
    <property type="molecule type" value="Genomic_DNA"/>
</dbReference>
<feature type="compositionally biased region" description="Basic and acidic residues" evidence="3">
    <location>
        <begin position="122"/>
        <end position="143"/>
    </location>
</feature>
<feature type="region of interest" description="Disordered" evidence="3">
    <location>
        <begin position="90"/>
        <end position="171"/>
    </location>
</feature>
<dbReference type="InterPro" id="IPR050374">
    <property type="entry name" value="RRT5_SRSF_SR"/>
</dbReference>
<organism evidence="5 6">
    <name type="scientific">Puccinia graminis f. sp. tritici</name>
    <dbReference type="NCBI Taxonomy" id="56615"/>
    <lineage>
        <taxon>Eukaryota</taxon>
        <taxon>Fungi</taxon>
        <taxon>Dikarya</taxon>
        <taxon>Basidiomycota</taxon>
        <taxon>Pucciniomycotina</taxon>
        <taxon>Pucciniomycetes</taxon>
        <taxon>Pucciniales</taxon>
        <taxon>Pucciniaceae</taxon>
        <taxon>Puccinia</taxon>
    </lineage>
</organism>
<feature type="region of interest" description="Disordered" evidence="3">
    <location>
        <begin position="1"/>
        <end position="52"/>
    </location>
</feature>
<proteinExistence type="predicted"/>
<dbReference type="Pfam" id="PF00076">
    <property type="entry name" value="RRM_1"/>
    <property type="match status" value="3"/>
</dbReference>
<dbReference type="GO" id="GO:0005737">
    <property type="term" value="C:cytoplasm"/>
    <property type="evidence" value="ECO:0007669"/>
    <property type="project" value="TreeGrafter"/>
</dbReference>
<feature type="region of interest" description="Disordered" evidence="3">
    <location>
        <begin position="391"/>
        <end position="462"/>
    </location>
</feature>
<dbReference type="AlphaFoldDB" id="A0A5B0Q6H1"/>
<evidence type="ECO:0000313" key="5">
    <source>
        <dbReference type="EMBL" id="KAA1108697.1"/>
    </source>
</evidence>
<dbReference type="InterPro" id="IPR000504">
    <property type="entry name" value="RRM_dom"/>
</dbReference>
<dbReference type="PANTHER" id="PTHR23003">
    <property type="entry name" value="RNA RECOGNITION MOTIF RRM DOMAIN CONTAINING PROTEIN"/>
    <property type="match status" value="1"/>
</dbReference>
<dbReference type="SUPFAM" id="SSF54928">
    <property type="entry name" value="RNA-binding domain, RBD"/>
    <property type="match status" value="3"/>
</dbReference>
<feature type="compositionally biased region" description="Gly residues" evidence="3">
    <location>
        <begin position="401"/>
        <end position="427"/>
    </location>
</feature>
<dbReference type="InterPro" id="IPR035979">
    <property type="entry name" value="RBD_domain_sf"/>
</dbReference>
<dbReference type="PROSITE" id="PS50102">
    <property type="entry name" value="RRM"/>
    <property type="match status" value="3"/>
</dbReference>
<dbReference type="OrthoDB" id="1049195at2759"/>
<evidence type="ECO:0000256" key="1">
    <source>
        <dbReference type="ARBA" id="ARBA00022884"/>
    </source>
</evidence>
<accession>A0A5B0Q6H1</accession>
<evidence type="ECO:0000256" key="3">
    <source>
        <dbReference type="SAM" id="MobiDB-lite"/>
    </source>
</evidence>
<feature type="domain" description="RRM" evidence="4">
    <location>
        <begin position="189"/>
        <end position="266"/>
    </location>
</feature>
<dbReference type="Gene3D" id="3.30.70.330">
    <property type="match status" value="3"/>
</dbReference>
<feature type="compositionally biased region" description="Basic residues" evidence="3">
    <location>
        <begin position="95"/>
        <end position="121"/>
    </location>
</feature>
<feature type="compositionally biased region" description="Low complexity" evidence="3">
    <location>
        <begin position="285"/>
        <end position="295"/>
    </location>
</feature>
<evidence type="ECO:0000259" key="4">
    <source>
        <dbReference type="PROSITE" id="PS50102"/>
    </source>
</evidence>
<evidence type="ECO:0000313" key="6">
    <source>
        <dbReference type="Proteomes" id="UP000324748"/>
    </source>
</evidence>
<dbReference type="GO" id="GO:0003729">
    <property type="term" value="F:mRNA binding"/>
    <property type="evidence" value="ECO:0007669"/>
    <property type="project" value="TreeGrafter"/>
</dbReference>
<protein>
    <recommendedName>
        <fullName evidence="4">RRM domain-containing protein</fullName>
    </recommendedName>
</protein>
<feature type="region of interest" description="Disordered" evidence="3">
    <location>
        <begin position="274"/>
        <end position="310"/>
    </location>
</feature>